<sequence length="350" mass="37674">MTELSFSAMWRNLRARGWRHQPPRGLSTVTKYYTPNGWADKANAERRVDVFWGEDELLRIVPEQVYGRAGTTNKATKVGRWSADCASNTASNAVHPFPSSPGLTAKHPSKSALQHWYCISSFGYTRVDIVVYGYASFDTVPNHYTNFNAVFGSGDIGPTGAHYHDTSTAFTGATKRSPLSASATATAGPATIKPSSSAAEDGIFLGSGDEEDYSVDDEVSDDDSIFLPDANDGESCDESDDGTIPDTVSEEPSEDDPDLLRLLYASASAEDLSKADLRLHTLKGWMSTWTARASVICHDIQLPAAQLSRDQAAPSDTAEAIGLNLEAELLLISLQSGVSADELATRPSDP</sequence>
<dbReference type="EMBL" id="JH159166">
    <property type="protein sequence ID" value="EGZ05378.1"/>
    <property type="molecule type" value="Genomic_DNA"/>
</dbReference>
<dbReference type="GeneID" id="20642914"/>
<gene>
    <name evidence="2" type="ORF">PHYSODRAFT_307679</name>
</gene>
<feature type="compositionally biased region" description="Acidic residues" evidence="1">
    <location>
        <begin position="208"/>
        <end position="224"/>
    </location>
</feature>
<organism evidence="2 3">
    <name type="scientific">Phytophthora sojae (strain P6497)</name>
    <name type="common">Soybean stem and root rot agent</name>
    <name type="synonym">Phytophthora megasperma f. sp. glycines</name>
    <dbReference type="NCBI Taxonomy" id="1094619"/>
    <lineage>
        <taxon>Eukaryota</taxon>
        <taxon>Sar</taxon>
        <taxon>Stramenopiles</taxon>
        <taxon>Oomycota</taxon>
        <taxon>Peronosporomycetes</taxon>
        <taxon>Peronosporales</taxon>
        <taxon>Peronosporaceae</taxon>
        <taxon>Phytophthora</taxon>
    </lineage>
</organism>
<evidence type="ECO:0000313" key="3">
    <source>
        <dbReference type="Proteomes" id="UP000002640"/>
    </source>
</evidence>
<feature type="compositionally biased region" description="Acidic residues" evidence="1">
    <location>
        <begin position="231"/>
        <end position="257"/>
    </location>
</feature>
<name>G5AGD8_PHYSP</name>
<proteinExistence type="predicted"/>
<dbReference type="InParanoid" id="G5AGD8"/>
<dbReference type="AlphaFoldDB" id="G5AGD8"/>
<dbReference type="KEGG" id="psoj:PHYSODRAFT_307679"/>
<dbReference type="RefSeq" id="XP_009538909.1">
    <property type="nucleotide sequence ID" value="XM_009540614.1"/>
</dbReference>
<evidence type="ECO:0000313" key="2">
    <source>
        <dbReference type="EMBL" id="EGZ05378.1"/>
    </source>
</evidence>
<feature type="compositionally biased region" description="Low complexity" evidence="1">
    <location>
        <begin position="180"/>
        <end position="191"/>
    </location>
</feature>
<accession>G5AGD8</accession>
<reference evidence="2 3" key="1">
    <citation type="journal article" date="2006" name="Science">
        <title>Phytophthora genome sequences uncover evolutionary origins and mechanisms of pathogenesis.</title>
        <authorList>
            <person name="Tyler B.M."/>
            <person name="Tripathy S."/>
            <person name="Zhang X."/>
            <person name="Dehal P."/>
            <person name="Jiang R.H."/>
            <person name="Aerts A."/>
            <person name="Arredondo F.D."/>
            <person name="Baxter L."/>
            <person name="Bensasson D."/>
            <person name="Beynon J.L."/>
            <person name="Chapman J."/>
            <person name="Damasceno C.M."/>
            <person name="Dorrance A.E."/>
            <person name="Dou D."/>
            <person name="Dickerman A.W."/>
            <person name="Dubchak I.L."/>
            <person name="Garbelotto M."/>
            <person name="Gijzen M."/>
            <person name="Gordon S.G."/>
            <person name="Govers F."/>
            <person name="Grunwald N.J."/>
            <person name="Huang W."/>
            <person name="Ivors K.L."/>
            <person name="Jones R.W."/>
            <person name="Kamoun S."/>
            <person name="Krampis K."/>
            <person name="Lamour K.H."/>
            <person name="Lee M.K."/>
            <person name="McDonald W.H."/>
            <person name="Medina M."/>
            <person name="Meijer H.J."/>
            <person name="Nordberg E.K."/>
            <person name="Maclean D.J."/>
            <person name="Ospina-Giraldo M.D."/>
            <person name="Morris P.F."/>
            <person name="Phuntumart V."/>
            <person name="Putnam N.H."/>
            <person name="Rash S."/>
            <person name="Rose J.K."/>
            <person name="Sakihama Y."/>
            <person name="Salamov A.A."/>
            <person name="Savidor A."/>
            <person name="Scheuring C.F."/>
            <person name="Smith B.M."/>
            <person name="Sobral B.W."/>
            <person name="Terry A."/>
            <person name="Torto-Alalibo T.A."/>
            <person name="Win J."/>
            <person name="Xu Z."/>
            <person name="Zhang H."/>
            <person name="Grigoriev I.V."/>
            <person name="Rokhsar D.S."/>
            <person name="Boore J.L."/>
        </authorList>
    </citation>
    <scope>NUCLEOTIDE SEQUENCE [LARGE SCALE GENOMIC DNA]</scope>
    <source>
        <strain evidence="2 3">P6497</strain>
    </source>
</reference>
<keyword evidence="3" id="KW-1185">Reference proteome</keyword>
<feature type="region of interest" description="Disordered" evidence="1">
    <location>
        <begin position="180"/>
        <end position="257"/>
    </location>
</feature>
<dbReference type="Proteomes" id="UP000002640">
    <property type="component" value="Unassembled WGS sequence"/>
</dbReference>
<protein>
    <submittedName>
        <fullName evidence="2">Uncharacterized protein</fullName>
    </submittedName>
</protein>
<evidence type="ECO:0000256" key="1">
    <source>
        <dbReference type="SAM" id="MobiDB-lite"/>
    </source>
</evidence>